<keyword evidence="2" id="KW-1185">Reference proteome</keyword>
<protein>
    <submittedName>
        <fullName evidence="1">Uncharacterized protein</fullName>
    </submittedName>
</protein>
<evidence type="ECO:0000313" key="1">
    <source>
        <dbReference type="EMBL" id="ABC36623.1"/>
    </source>
</evidence>
<evidence type="ECO:0000313" key="2">
    <source>
        <dbReference type="Proteomes" id="UP000001930"/>
    </source>
</evidence>
<reference evidence="1 2" key="1">
    <citation type="journal article" date="2005" name="BMC Genomics">
        <title>Bacterial genome adaptation to niches: divergence of the potential virulence genes in three Burkholderia species of different survival strategies.</title>
        <authorList>
            <person name="Kim H.S."/>
            <person name="Schell M.A."/>
            <person name="Yu Y."/>
            <person name="Ulrich R.L."/>
            <person name="Sarria S.H."/>
            <person name="Nierman W.C."/>
            <person name="DeShazer D."/>
        </authorList>
    </citation>
    <scope>NUCLEOTIDE SEQUENCE [LARGE SCALE GENOMIC DNA]</scope>
    <source>
        <strain evidence="2">ATCC 700388 / DSM 13276 / CCUG 48851 / CIP 106301 / E264</strain>
    </source>
</reference>
<accession>Q2SYR4</accession>
<dbReference type="KEGG" id="bte:BTH_I1389"/>
<dbReference type="HOGENOM" id="CLU_3023284_0_0_4"/>
<organism evidence="1 2">
    <name type="scientific">Burkholderia thailandensis (strain ATCC 700388 / DSM 13276 / CCUG 48851 / CIP 106301 / E264)</name>
    <dbReference type="NCBI Taxonomy" id="271848"/>
    <lineage>
        <taxon>Bacteria</taxon>
        <taxon>Pseudomonadati</taxon>
        <taxon>Pseudomonadota</taxon>
        <taxon>Betaproteobacteria</taxon>
        <taxon>Burkholderiales</taxon>
        <taxon>Burkholderiaceae</taxon>
        <taxon>Burkholderia</taxon>
        <taxon>pseudomallei group</taxon>
    </lineage>
</organism>
<dbReference type="EMBL" id="CP000086">
    <property type="protein sequence ID" value="ABC36623.1"/>
    <property type="molecule type" value="Genomic_DNA"/>
</dbReference>
<sequence>MPGLFRLLRRFGGAGASAHGCRASSARPRRLWLGALAKRTPVPHPRDVRKTQKNA</sequence>
<proteinExistence type="predicted"/>
<name>Q2SYR4_BURTA</name>
<gene>
    <name evidence="1" type="ordered locus">BTH_I1389</name>
</gene>
<dbReference type="AlphaFoldDB" id="Q2SYR4"/>
<dbReference type="Proteomes" id="UP000001930">
    <property type="component" value="Chromosome I"/>
</dbReference>